<dbReference type="EMBL" id="MU864960">
    <property type="protein sequence ID" value="KAK4463405.1"/>
    <property type="molecule type" value="Genomic_DNA"/>
</dbReference>
<reference evidence="2" key="1">
    <citation type="journal article" date="2023" name="Mol. Phylogenet. Evol.">
        <title>Genome-scale phylogeny and comparative genomics of the fungal order Sordariales.</title>
        <authorList>
            <person name="Hensen N."/>
            <person name="Bonometti L."/>
            <person name="Westerberg I."/>
            <person name="Brannstrom I.O."/>
            <person name="Guillou S."/>
            <person name="Cros-Aarteil S."/>
            <person name="Calhoun S."/>
            <person name="Haridas S."/>
            <person name="Kuo A."/>
            <person name="Mondo S."/>
            <person name="Pangilinan J."/>
            <person name="Riley R."/>
            <person name="LaButti K."/>
            <person name="Andreopoulos B."/>
            <person name="Lipzen A."/>
            <person name="Chen C."/>
            <person name="Yan M."/>
            <person name="Daum C."/>
            <person name="Ng V."/>
            <person name="Clum A."/>
            <person name="Steindorff A."/>
            <person name="Ohm R.A."/>
            <person name="Martin F."/>
            <person name="Silar P."/>
            <person name="Natvig D.O."/>
            <person name="Lalanne C."/>
            <person name="Gautier V."/>
            <person name="Ament-Velasquez S.L."/>
            <person name="Kruys A."/>
            <person name="Hutchinson M.I."/>
            <person name="Powell A.J."/>
            <person name="Barry K."/>
            <person name="Miller A.N."/>
            <person name="Grigoriev I.V."/>
            <person name="Debuchy R."/>
            <person name="Gladieux P."/>
            <person name="Hiltunen Thoren M."/>
            <person name="Johannesson H."/>
        </authorList>
    </citation>
    <scope>NUCLEOTIDE SEQUENCE</scope>
    <source>
        <strain evidence="2">PSN324</strain>
    </source>
</reference>
<name>A0AAV9HRD3_9PEZI</name>
<protein>
    <submittedName>
        <fullName evidence="2">Uncharacterized protein</fullName>
    </submittedName>
</protein>
<gene>
    <name evidence="2" type="ORF">QBC42DRAFT_67518</name>
</gene>
<dbReference type="AlphaFoldDB" id="A0AAV9HRD3"/>
<evidence type="ECO:0000256" key="1">
    <source>
        <dbReference type="SAM" id="Phobius"/>
    </source>
</evidence>
<accession>A0AAV9HRD3</accession>
<dbReference type="Proteomes" id="UP001321749">
    <property type="component" value="Unassembled WGS sequence"/>
</dbReference>
<evidence type="ECO:0000313" key="2">
    <source>
        <dbReference type="EMBL" id="KAK4463405.1"/>
    </source>
</evidence>
<feature type="transmembrane region" description="Helical" evidence="1">
    <location>
        <begin position="36"/>
        <end position="59"/>
    </location>
</feature>
<organism evidence="2 3">
    <name type="scientific">Cladorrhinum samala</name>
    <dbReference type="NCBI Taxonomy" id="585594"/>
    <lineage>
        <taxon>Eukaryota</taxon>
        <taxon>Fungi</taxon>
        <taxon>Dikarya</taxon>
        <taxon>Ascomycota</taxon>
        <taxon>Pezizomycotina</taxon>
        <taxon>Sordariomycetes</taxon>
        <taxon>Sordariomycetidae</taxon>
        <taxon>Sordariales</taxon>
        <taxon>Podosporaceae</taxon>
        <taxon>Cladorrhinum</taxon>
    </lineage>
</organism>
<evidence type="ECO:0000313" key="3">
    <source>
        <dbReference type="Proteomes" id="UP001321749"/>
    </source>
</evidence>
<sequence length="102" mass="11605">MLVFNLEMYNSAILLVRKSHFEGKGKVWPSGLWENFFHVSHLVFCSFGGGGLALGQMFFPKKSIPKKEKLFSGRRLEKKASGDSCICLFFLHFFFLTCLGFA</sequence>
<comment type="caution">
    <text evidence="2">The sequence shown here is derived from an EMBL/GenBank/DDBJ whole genome shotgun (WGS) entry which is preliminary data.</text>
</comment>
<reference evidence="2" key="2">
    <citation type="submission" date="2023-06" db="EMBL/GenBank/DDBJ databases">
        <authorList>
            <consortium name="Lawrence Berkeley National Laboratory"/>
            <person name="Mondo S.J."/>
            <person name="Hensen N."/>
            <person name="Bonometti L."/>
            <person name="Westerberg I."/>
            <person name="Brannstrom I.O."/>
            <person name="Guillou S."/>
            <person name="Cros-Aarteil S."/>
            <person name="Calhoun S."/>
            <person name="Haridas S."/>
            <person name="Kuo A."/>
            <person name="Pangilinan J."/>
            <person name="Riley R."/>
            <person name="Labutti K."/>
            <person name="Andreopoulos B."/>
            <person name="Lipzen A."/>
            <person name="Chen C."/>
            <person name="Yanf M."/>
            <person name="Daum C."/>
            <person name="Ng V."/>
            <person name="Clum A."/>
            <person name="Steindorff A."/>
            <person name="Ohm R."/>
            <person name="Martin F."/>
            <person name="Silar P."/>
            <person name="Natvig D."/>
            <person name="Lalanne C."/>
            <person name="Gautier V."/>
            <person name="Ament-Velasquez S.L."/>
            <person name="Kruys A."/>
            <person name="Hutchinson M.I."/>
            <person name="Powell A.J."/>
            <person name="Barry K."/>
            <person name="Miller A.N."/>
            <person name="Grigoriev I.V."/>
            <person name="Debuchy R."/>
            <person name="Gladieux P."/>
            <person name="Thoren M.H."/>
            <person name="Johannesson H."/>
        </authorList>
    </citation>
    <scope>NUCLEOTIDE SEQUENCE</scope>
    <source>
        <strain evidence="2">PSN324</strain>
    </source>
</reference>
<feature type="transmembrane region" description="Helical" evidence="1">
    <location>
        <begin position="80"/>
        <end position="101"/>
    </location>
</feature>
<keyword evidence="3" id="KW-1185">Reference proteome</keyword>
<keyword evidence="1" id="KW-1133">Transmembrane helix</keyword>
<proteinExistence type="predicted"/>
<keyword evidence="1" id="KW-0472">Membrane</keyword>
<keyword evidence="1" id="KW-0812">Transmembrane</keyword>